<proteinExistence type="predicted"/>
<sequence length="180" mass="19736">MKDIYVVFKNGDIKGETRDAKHAADKAIEVQSWSHVIKQPKSSTASTAGGHTAERTEHGEMIFTKDIDAASPKLWQACSAGTVYKDVEIYFYRALGGSDTTQTGNKRVNYLKIQLKNVVVTSVSTNIGADHAGEIPTETFGLRYSAVQWVYNDSPLDGASQKNTNVSGMWNLAKNEVSFN</sequence>
<keyword evidence="2" id="KW-1185">Reference proteome</keyword>
<evidence type="ECO:0000313" key="2">
    <source>
        <dbReference type="Proteomes" id="UP001163266"/>
    </source>
</evidence>
<name>A0ABY6MS76_9BURK</name>
<dbReference type="InterPro" id="IPR053165">
    <property type="entry name" value="HSI-I_assembly_Hcp1"/>
</dbReference>
<dbReference type="PANTHER" id="PTHR36152">
    <property type="entry name" value="CYTOPLASMIC PROTEIN-RELATED"/>
    <property type="match status" value="1"/>
</dbReference>
<dbReference type="InterPro" id="IPR008514">
    <property type="entry name" value="T6SS_Hcp"/>
</dbReference>
<dbReference type="PANTHER" id="PTHR36152:SF1">
    <property type="entry name" value="UBIQUITIN-LIKE DOMAIN-CONTAINING PROTEIN"/>
    <property type="match status" value="1"/>
</dbReference>
<dbReference type="InterPro" id="IPR036624">
    <property type="entry name" value="Hcp1-lik_sf"/>
</dbReference>
<dbReference type="NCBIfam" id="TIGR03344">
    <property type="entry name" value="VI_effect_Hcp1"/>
    <property type="match status" value="1"/>
</dbReference>
<dbReference type="Proteomes" id="UP001163266">
    <property type="component" value="Chromosome"/>
</dbReference>
<dbReference type="SUPFAM" id="SSF141452">
    <property type="entry name" value="Hcp1-like"/>
    <property type="match status" value="1"/>
</dbReference>
<organism evidence="1 2">
    <name type="scientific">Caldimonas aquatica</name>
    <dbReference type="NCBI Taxonomy" id="376175"/>
    <lineage>
        <taxon>Bacteria</taxon>
        <taxon>Pseudomonadati</taxon>
        <taxon>Pseudomonadota</taxon>
        <taxon>Betaproteobacteria</taxon>
        <taxon>Burkholderiales</taxon>
        <taxon>Sphaerotilaceae</taxon>
        <taxon>Caldimonas</taxon>
    </lineage>
</organism>
<dbReference type="Gene3D" id="2.30.110.20">
    <property type="entry name" value="Hcp1-like"/>
    <property type="match status" value="1"/>
</dbReference>
<dbReference type="RefSeq" id="WP_264892537.1">
    <property type="nucleotide sequence ID" value="NZ_CP110257.1"/>
</dbReference>
<gene>
    <name evidence="1" type="ORF">OMP39_14605</name>
</gene>
<dbReference type="EMBL" id="CP110257">
    <property type="protein sequence ID" value="UZD54872.1"/>
    <property type="molecule type" value="Genomic_DNA"/>
</dbReference>
<reference evidence="1" key="1">
    <citation type="submission" date="2022-10" db="EMBL/GenBank/DDBJ databases">
        <title>Complete genome sequence of Schlegelella aquatica LMG 23380.</title>
        <authorList>
            <person name="Musilova J."/>
            <person name="Kourilova X."/>
            <person name="Bezdicek M."/>
            <person name="Hermankova K."/>
            <person name="Obruca S."/>
            <person name="Sedlar K."/>
        </authorList>
    </citation>
    <scope>NUCLEOTIDE SEQUENCE</scope>
    <source>
        <strain evidence="1">LMG 23380</strain>
    </source>
</reference>
<evidence type="ECO:0000313" key="1">
    <source>
        <dbReference type="EMBL" id="UZD54872.1"/>
    </source>
</evidence>
<accession>A0ABY6MS76</accession>
<dbReference type="Pfam" id="PF05638">
    <property type="entry name" value="T6SS_HCP"/>
    <property type="match status" value="1"/>
</dbReference>
<protein>
    <submittedName>
        <fullName evidence="1">Type VI secretion system tube protein Hcp</fullName>
    </submittedName>
</protein>